<keyword evidence="2" id="KW-0812">Transmembrane</keyword>
<keyword evidence="2" id="KW-1133">Transmembrane helix</keyword>
<keyword evidence="2" id="KW-0472">Membrane</keyword>
<organismHost>
    <name type="scientific">Saccharolobus islandicus</name>
    <name type="common">Sulfolobus islandicus</name>
    <dbReference type="NCBI Taxonomy" id="43080"/>
</organismHost>
<organism evidence="3 4">
    <name type="scientific">Sulfolobus islandicus rod-shaped virus 2</name>
    <name type="common">SIRV2</name>
    <name type="synonym">Sulfolobus virus SIRV-2</name>
    <dbReference type="NCBI Taxonomy" id="157899"/>
    <lineage>
        <taxon>Viruses</taxon>
        <taxon>Adnaviria</taxon>
        <taxon>Zilligvirae</taxon>
        <taxon>Taleaviricota</taxon>
        <taxon>Tokiviricetes</taxon>
        <taxon>Ligamenvirales</taxon>
        <taxon>Rudiviridae</taxon>
        <taxon>Icerudivirus</taxon>
        <taxon>Icerudivirus hveragerdiense</taxon>
        <taxon>Icerudivirus SIRV2</taxon>
    </lineage>
</organism>
<protein>
    <submittedName>
        <fullName evidence="3">Uncharacterized protein</fullName>
    </submittedName>
</protein>
<dbReference type="OrthoDB" id="25873at10239"/>
<dbReference type="Proteomes" id="UP000002271">
    <property type="component" value="Segment"/>
</dbReference>
<feature type="coiled-coil region" evidence="1">
    <location>
        <begin position="46"/>
        <end position="80"/>
    </location>
</feature>
<dbReference type="KEGG" id="vg:951439"/>
<dbReference type="GeneID" id="951439"/>
<evidence type="ECO:0000313" key="3">
    <source>
        <dbReference type="EMBL" id="CAC87306.1"/>
    </source>
</evidence>
<keyword evidence="1" id="KW-0175">Coiled coil</keyword>
<sequence>MNYLRRKVKMSETSLILTVVSTTATTLFAIIQLYLKIKQALKDAVKEIVNSELTNLKTEIEELKIKQDELSRQIEEIKRRLDKK</sequence>
<keyword evidence="4" id="KW-1185">Reference proteome</keyword>
<evidence type="ECO:0000256" key="1">
    <source>
        <dbReference type="SAM" id="Coils"/>
    </source>
</evidence>
<reference evidence="3 4" key="1">
    <citation type="journal article" date="2001" name="Virology">
        <title>Sequences and replication of genomes of the archaeal rudiviruses SIRV1 and SIRV2: relationships to the archaeal lipothrixvirus SIFV and some eukaryal viruses.</title>
        <authorList>
            <person name="Peng X."/>
            <person name="Blum H."/>
            <person name="She Q."/>
            <person name="Mallok S."/>
            <person name="Brugger K."/>
            <person name="Garrett R.A."/>
            <person name="Zillig W."/>
            <person name="Prangishvili D."/>
        </authorList>
    </citation>
    <scope>NUCLEOTIDE SEQUENCE</scope>
    <source>
        <strain evidence="3 4">HVE10/4</strain>
    </source>
</reference>
<dbReference type="RefSeq" id="NP_666565.1">
    <property type="nucleotide sequence ID" value="NC_004086.1"/>
</dbReference>
<name>Q8V9N7_SIRV2</name>
<evidence type="ECO:0000256" key="2">
    <source>
        <dbReference type="SAM" id="Phobius"/>
    </source>
</evidence>
<evidence type="ECO:0000313" key="4">
    <source>
        <dbReference type="Proteomes" id="UP000002271"/>
    </source>
</evidence>
<accession>Q8V9N7</accession>
<feature type="transmembrane region" description="Helical" evidence="2">
    <location>
        <begin position="15"/>
        <end position="35"/>
    </location>
</feature>
<proteinExistence type="predicted"/>
<dbReference type="EMBL" id="AJ344259">
    <property type="protein sequence ID" value="CAC87306.1"/>
    <property type="molecule type" value="Genomic_DNA"/>
</dbReference>